<dbReference type="Gene3D" id="1.10.287.110">
    <property type="entry name" value="DnaJ domain"/>
    <property type="match status" value="1"/>
</dbReference>
<gene>
    <name evidence="3" type="ORF">CWE09_05130</name>
</gene>
<dbReference type="RefSeq" id="WP_126802927.1">
    <property type="nucleotide sequence ID" value="NZ_PIPL01000001.1"/>
</dbReference>
<keyword evidence="4" id="KW-1185">Reference proteome</keyword>
<evidence type="ECO:0000259" key="2">
    <source>
        <dbReference type="PROSITE" id="PS50076"/>
    </source>
</evidence>
<dbReference type="Proteomes" id="UP000288293">
    <property type="component" value="Unassembled WGS sequence"/>
</dbReference>
<name>A0A432W7X9_9GAMM</name>
<feature type="domain" description="J" evidence="2">
    <location>
        <begin position="146"/>
        <end position="200"/>
    </location>
</feature>
<dbReference type="InterPro" id="IPR001623">
    <property type="entry name" value="DnaJ_domain"/>
</dbReference>
<dbReference type="CDD" id="cd06257">
    <property type="entry name" value="DnaJ"/>
    <property type="match status" value="1"/>
</dbReference>
<dbReference type="PROSITE" id="PS50076">
    <property type="entry name" value="DNAJ_2"/>
    <property type="match status" value="1"/>
</dbReference>
<organism evidence="3 4">
    <name type="scientific">Aliidiomarina minuta</name>
    <dbReference type="NCBI Taxonomy" id="880057"/>
    <lineage>
        <taxon>Bacteria</taxon>
        <taxon>Pseudomonadati</taxon>
        <taxon>Pseudomonadota</taxon>
        <taxon>Gammaproteobacteria</taxon>
        <taxon>Alteromonadales</taxon>
        <taxon>Idiomarinaceae</taxon>
        <taxon>Aliidiomarina</taxon>
    </lineage>
</organism>
<evidence type="ECO:0000256" key="1">
    <source>
        <dbReference type="ARBA" id="ARBA00023186"/>
    </source>
</evidence>
<sequence>MQRMKQAISDILLAQVEPMSEFELIRILQNEPYELLSERALRGSLSLFQTHFLVFHCLYLLRDQWREEGLCELRIEPLAIACEKQGANNSAETGRTLSNRDPLRDYYLDLTHLESTTTAKVDALLNGFWRELDMSGQAVTADERSQAMMIMQLETMPETQSQLKRQFRQQVHVKHPDKGGSAEAMQSLQQAYQILTQALEHGISGN</sequence>
<dbReference type="Pfam" id="PF12339">
    <property type="entry name" value="DNAJ_related"/>
    <property type="match status" value="1"/>
</dbReference>
<dbReference type="OrthoDB" id="581986at2"/>
<comment type="caution">
    <text evidence="3">The sequence shown here is derived from an EMBL/GenBank/DDBJ whole genome shotgun (WGS) entry which is preliminary data.</text>
</comment>
<evidence type="ECO:0000313" key="4">
    <source>
        <dbReference type="Proteomes" id="UP000288293"/>
    </source>
</evidence>
<dbReference type="InterPro" id="IPR036869">
    <property type="entry name" value="J_dom_sf"/>
</dbReference>
<keyword evidence="1" id="KW-0143">Chaperone</keyword>
<proteinExistence type="predicted"/>
<protein>
    <submittedName>
        <fullName evidence="3">Molecular chaperone DnaJ</fullName>
    </submittedName>
</protein>
<dbReference type="SMART" id="SM00271">
    <property type="entry name" value="DnaJ"/>
    <property type="match status" value="1"/>
</dbReference>
<dbReference type="InterPro" id="IPR021059">
    <property type="entry name" value="DnaJ-related_N"/>
</dbReference>
<evidence type="ECO:0000313" key="3">
    <source>
        <dbReference type="EMBL" id="RUO26111.1"/>
    </source>
</evidence>
<dbReference type="AlphaFoldDB" id="A0A432W7X9"/>
<accession>A0A432W7X9</accession>
<reference evidence="3 4" key="1">
    <citation type="journal article" date="2011" name="Front. Microbiol.">
        <title>Genomic signatures of strain selection and enhancement in Bacillus atrophaeus var. globigii, a historical biowarfare simulant.</title>
        <authorList>
            <person name="Gibbons H.S."/>
            <person name="Broomall S.M."/>
            <person name="McNew L.A."/>
            <person name="Daligault H."/>
            <person name="Chapman C."/>
            <person name="Bruce D."/>
            <person name="Karavis M."/>
            <person name="Krepps M."/>
            <person name="McGregor P.A."/>
            <person name="Hong C."/>
            <person name="Park K.H."/>
            <person name="Akmal A."/>
            <person name="Feldman A."/>
            <person name="Lin J.S."/>
            <person name="Chang W.E."/>
            <person name="Higgs B.W."/>
            <person name="Demirev P."/>
            <person name="Lindquist J."/>
            <person name="Liem A."/>
            <person name="Fochler E."/>
            <person name="Read T.D."/>
            <person name="Tapia R."/>
            <person name="Johnson S."/>
            <person name="Bishop-Lilly K.A."/>
            <person name="Detter C."/>
            <person name="Han C."/>
            <person name="Sozhamannan S."/>
            <person name="Rosenzweig C.N."/>
            <person name="Skowronski E.W."/>
        </authorList>
    </citation>
    <scope>NUCLEOTIDE SEQUENCE [LARGE SCALE GENOMIC DNA]</scope>
    <source>
        <strain evidence="3 4">MLST1</strain>
    </source>
</reference>
<dbReference type="EMBL" id="PIPL01000001">
    <property type="protein sequence ID" value="RUO26111.1"/>
    <property type="molecule type" value="Genomic_DNA"/>
</dbReference>
<dbReference type="SUPFAM" id="SSF46565">
    <property type="entry name" value="Chaperone J-domain"/>
    <property type="match status" value="1"/>
</dbReference>